<evidence type="ECO:0000256" key="1">
    <source>
        <dbReference type="SAM" id="MobiDB-lite"/>
    </source>
</evidence>
<name>A0A5B7IEC7_PORTR</name>
<gene>
    <name evidence="2" type="ORF">E2C01_075157</name>
</gene>
<accession>A0A5B7IEC7</accession>
<dbReference type="AlphaFoldDB" id="A0A5B7IEC7"/>
<feature type="region of interest" description="Disordered" evidence="1">
    <location>
        <begin position="81"/>
        <end position="106"/>
    </location>
</feature>
<dbReference type="EMBL" id="VSRR010054431">
    <property type="protein sequence ID" value="MPC80575.1"/>
    <property type="molecule type" value="Genomic_DNA"/>
</dbReference>
<proteinExistence type="predicted"/>
<dbReference type="Proteomes" id="UP000324222">
    <property type="component" value="Unassembled WGS sequence"/>
</dbReference>
<evidence type="ECO:0000313" key="2">
    <source>
        <dbReference type="EMBL" id="MPC80575.1"/>
    </source>
</evidence>
<organism evidence="2 3">
    <name type="scientific">Portunus trituberculatus</name>
    <name type="common">Swimming crab</name>
    <name type="synonym">Neptunus trituberculatus</name>
    <dbReference type="NCBI Taxonomy" id="210409"/>
    <lineage>
        <taxon>Eukaryota</taxon>
        <taxon>Metazoa</taxon>
        <taxon>Ecdysozoa</taxon>
        <taxon>Arthropoda</taxon>
        <taxon>Crustacea</taxon>
        <taxon>Multicrustacea</taxon>
        <taxon>Malacostraca</taxon>
        <taxon>Eumalacostraca</taxon>
        <taxon>Eucarida</taxon>
        <taxon>Decapoda</taxon>
        <taxon>Pleocyemata</taxon>
        <taxon>Brachyura</taxon>
        <taxon>Eubrachyura</taxon>
        <taxon>Portunoidea</taxon>
        <taxon>Portunidae</taxon>
        <taxon>Portuninae</taxon>
        <taxon>Portunus</taxon>
    </lineage>
</organism>
<keyword evidence="3" id="KW-1185">Reference proteome</keyword>
<evidence type="ECO:0000313" key="3">
    <source>
        <dbReference type="Proteomes" id="UP000324222"/>
    </source>
</evidence>
<feature type="compositionally biased region" description="Low complexity" evidence="1">
    <location>
        <begin position="81"/>
        <end position="97"/>
    </location>
</feature>
<comment type="caution">
    <text evidence="2">The sequence shown here is derived from an EMBL/GenBank/DDBJ whole genome shotgun (WGS) entry which is preliminary data.</text>
</comment>
<reference evidence="2 3" key="1">
    <citation type="submission" date="2019-05" db="EMBL/GenBank/DDBJ databases">
        <title>Another draft genome of Portunus trituberculatus and its Hox gene families provides insights of decapod evolution.</title>
        <authorList>
            <person name="Jeong J.-H."/>
            <person name="Song I."/>
            <person name="Kim S."/>
            <person name="Choi T."/>
            <person name="Kim D."/>
            <person name="Ryu S."/>
            <person name="Kim W."/>
        </authorList>
    </citation>
    <scope>NUCLEOTIDE SEQUENCE [LARGE SCALE GENOMIC DNA]</scope>
    <source>
        <tissue evidence="2">Muscle</tissue>
    </source>
</reference>
<sequence length="106" mass="11774">MPIISTLAVSRHALVSLVLVKSTKRHLVISSEGVKCFGLTHHDHLTTPTQHLTILGLTTPHLALLYHSTPHHTIVYFTSPHNTTPQDTTPHNTTPHTKTQHHTTPH</sequence>
<protein>
    <submittedName>
        <fullName evidence="2">Uncharacterized protein</fullName>
    </submittedName>
</protein>